<gene>
    <name evidence="2" type="ORF">DRW42_00950</name>
</gene>
<keyword evidence="1" id="KW-0732">Signal</keyword>
<evidence type="ECO:0000313" key="3">
    <source>
        <dbReference type="Proteomes" id="UP000252081"/>
    </source>
</evidence>
<evidence type="ECO:0000256" key="1">
    <source>
        <dbReference type="SAM" id="SignalP"/>
    </source>
</evidence>
<proteinExistence type="predicted"/>
<sequence length="195" mass="22457">MKNALNLIILLTLITNAKAQTAHTLSADLLEESRFTFNKKLIKREQYNLQQLPCSQYLFRQSDKCEVDIEGLIFVMDNNTITGIKGIDLSAESLKQINDRLGILDRLQWAYSEASNNEFRSGQRNNHDIVFNDRKFFSTLRAIKSTARDIRKIYGSALSSAEKSEAIAKLRFANVDWQFYRRITEVENKQILASD</sequence>
<name>A0A366LEG5_9SPHI</name>
<evidence type="ECO:0000313" key="2">
    <source>
        <dbReference type="EMBL" id="RBQ11873.1"/>
    </source>
</evidence>
<comment type="caution">
    <text evidence="2">The sequence shown here is derived from an EMBL/GenBank/DDBJ whole genome shotgun (WGS) entry which is preliminary data.</text>
</comment>
<feature type="chain" id="PRO_5016784508" evidence="1">
    <location>
        <begin position="20"/>
        <end position="195"/>
    </location>
</feature>
<protein>
    <submittedName>
        <fullName evidence="2">Uncharacterized protein</fullName>
    </submittedName>
</protein>
<dbReference type="Proteomes" id="UP000252081">
    <property type="component" value="Unassembled WGS sequence"/>
</dbReference>
<organism evidence="2 3">
    <name type="scientific">Pedobacter miscanthi</name>
    <dbReference type="NCBI Taxonomy" id="2259170"/>
    <lineage>
        <taxon>Bacteria</taxon>
        <taxon>Pseudomonadati</taxon>
        <taxon>Bacteroidota</taxon>
        <taxon>Sphingobacteriia</taxon>
        <taxon>Sphingobacteriales</taxon>
        <taxon>Sphingobacteriaceae</taxon>
        <taxon>Pedobacter</taxon>
    </lineage>
</organism>
<accession>A0A366LEG5</accession>
<reference evidence="2 3" key="1">
    <citation type="submission" date="2018-07" db="EMBL/GenBank/DDBJ databases">
        <title>A draft genome of a endophytic bacteria, a new species of Pedobacter.</title>
        <authorList>
            <person name="Zhang Z.D."/>
            <person name="Chen Z.J."/>
        </authorList>
    </citation>
    <scope>NUCLEOTIDE SEQUENCE [LARGE SCALE GENOMIC DNA]</scope>
    <source>
        <strain evidence="2 3">RS10</strain>
    </source>
</reference>
<feature type="signal peptide" evidence="1">
    <location>
        <begin position="1"/>
        <end position="19"/>
    </location>
</feature>
<dbReference type="EMBL" id="QNQU01000001">
    <property type="protein sequence ID" value="RBQ11873.1"/>
    <property type="molecule type" value="Genomic_DNA"/>
</dbReference>
<dbReference type="AlphaFoldDB" id="A0A366LEG5"/>
<keyword evidence="3" id="KW-1185">Reference proteome</keyword>